<protein>
    <submittedName>
        <fullName evidence="1">Uncharacterized protein</fullName>
    </submittedName>
</protein>
<comment type="caution">
    <text evidence="1">The sequence shown here is derived from an EMBL/GenBank/DDBJ whole genome shotgun (WGS) entry which is preliminary data.</text>
</comment>
<dbReference type="EMBL" id="JAARZT010000020">
    <property type="protein sequence ID" value="MBC2293751.1"/>
    <property type="molecule type" value="Genomic_DNA"/>
</dbReference>
<dbReference type="AlphaFoldDB" id="A0A842FPT4"/>
<evidence type="ECO:0000313" key="1">
    <source>
        <dbReference type="EMBL" id="MBC2293751.1"/>
    </source>
</evidence>
<name>A0A842FPT4_9LIST</name>
<gene>
    <name evidence="1" type="ORF">HCC36_10975</name>
</gene>
<accession>A0A842FPT4</accession>
<dbReference type="RefSeq" id="WP_185629520.1">
    <property type="nucleotide sequence ID" value="NZ_JAARZT010000020.1"/>
</dbReference>
<sequence>MENEEAKTIVINPNALDIVNSDINGDVARTTSIIVNGCKLGKGVLGFDLNGMDANEKLSIAIKYHDSMVTDEFREKILNADKNIYFSNQNQNDIAIAFQLLRG</sequence>
<reference evidence="1 2" key="1">
    <citation type="submission" date="2020-03" db="EMBL/GenBank/DDBJ databases">
        <title>Soil Listeria distribution.</title>
        <authorList>
            <person name="Liao J."/>
            <person name="Wiedmann M."/>
        </authorList>
    </citation>
    <scope>NUCLEOTIDE SEQUENCE [LARGE SCALE GENOMIC DNA]</scope>
    <source>
        <strain evidence="1 2">FSL L7-0051</strain>
    </source>
</reference>
<proteinExistence type="predicted"/>
<dbReference type="Proteomes" id="UP000543005">
    <property type="component" value="Unassembled WGS sequence"/>
</dbReference>
<organism evidence="1 2">
    <name type="scientific">Listeria booriae</name>
    <dbReference type="NCBI Taxonomy" id="1552123"/>
    <lineage>
        <taxon>Bacteria</taxon>
        <taxon>Bacillati</taxon>
        <taxon>Bacillota</taxon>
        <taxon>Bacilli</taxon>
        <taxon>Bacillales</taxon>
        <taxon>Listeriaceae</taxon>
        <taxon>Listeria</taxon>
    </lineage>
</organism>
<evidence type="ECO:0000313" key="2">
    <source>
        <dbReference type="Proteomes" id="UP000543005"/>
    </source>
</evidence>